<protein>
    <submittedName>
        <fullName evidence="1">Uncharacterized protein</fullName>
    </submittedName>
</protein>
<dbReference type="EMBL" id="JACDXX010000020">
    <property type="protein sequence ID" value="MCB5411820.1"/>
    <property type="molecule type" value="Genomic_DNA"/>
</dbReference>
<evidence type="ECO:0000313" key="1">
    <source>
        <dbReference type="EMBL" id="MCB5411820.1"/>
    </source>
</evidence>
<gene>
    <name evidence="1" type="ORF">H0485_17640</name>
</gene>
<proteinExistence type="predicted"/>
<keyword evidence="2" id="KW-1185">Reference proteome</keyword>
<comment type="caution">
    <text evidence="1">The sequence shown here is derived from an EMBL/GenBank/DDBJ whole genome shotgun (WGS) entry which is preliminary data.</text>
</comment>
<dbReference type="RefSeq" id="WP_226937271.1">
    <property type="nucleotide sequence ID" value="NZ_JACDXX010000020.1"/>
</dbReference>
<sequence>MKELLVKIDLSAKSDSEVSGAFKLDHIHAEGVTTMQLIQYLVRELSPIASNMGGFLNEGCGFGVIMSGNEVTVIGIKEAA</sequence>
<name>A0ABS8CQZ1_9RHOB</name>
<accession>A0ABS8CQZ1</accession>
<reference evidence="1 2" key="1">
    <citation type="submission" date="2020-07" db="EMBL/GenBank/DDBJ databases">
        <title>Pseudogemmobacter sp. nov., isolated from poultry manure in Taiwan.</title>
        <authorList>
            <person name="Lin S.-Y."/>
            <person name="Tang Y.-S."/>
            <person name="Young C.-C."/>
        </authorList>
    </citation>
    <scope>NUCLEOTIDE SEQUENCE [LARGE SCALE GENOMIC DNA]</scope>
    <source>
        <strain evidence="1 2">CC-YST710</strain>
    </source>
</reference>
<organism evidence="1 2">
    <name type="scientific">Pseudogemmobacter faecipullorum</name>
    <dbReference type="NCBI Taxonomy" id="2755041"/>
    <lineage>
        <taxon>Bacteria</taxon>
        <taxon>Pseudomonadati</taxon>
        <taxon>Pseudomonadota</taxon>
        <taxon>Alphaproteobacteria</taxon>
        <taxon>Rhodobacterales</taxon>
        <taxon>Paracoccaceae</taxon>
        <taxon>Pseudogemmobacter</taxon>
    </lineage>
</organism>
<evidence type="ECO:0000313" key="2">
    <source>
        <dbReference type="Proteomes" id="UP001198571"/>
    </source>
</evidence>
<dbReference type="Proteomes" id="UP001198571">
    <property type="component" value="Unassembled WGS sequence"/>
</dbReference>